<dbReference type="UniPathway" id="UPA00056">
    <property type="reaction ID" value="UER00093"/>
</dbReference>
<dbReference type="GO" id="GO:0008685">
    <property type="term" value="F:2-C-methyl-D-erythritol 2,4-cyclodiphosphate synthase activity"/>
    <property type="evidence" value="ECO:0007669"/>
    <property type="project" value="UniProtKB-UniRule"/>
</dbReference>
<evidence type="ECO:0000256" key="10">
    <source>
        <dbReference type="ARBA" id="ARBA00022723"/>
    </source>
</evidence>
<dbReference type="PROSITE" id="PS01350">
    <property type="entry name" value="ISPF"/>
    <property type="match status" value="1"/>
</dbReference>
<dbReference type="EC" id="2.7.7.60" evidence="14"/>
<dbReference type="FunFam" id="3.90.550.10:FF:000003">
    <property type="entry name" value="2-C-methyl-D-erythritol 4-phosphate cytidylyltransferase"/>
    <property type="match status" value="1"/>
</dbReference>
<dbReference type="Proteomes" id="UP000197153">
    <property type="component" value="Chromosome 1"/>
</dbReference>
<dbReference type="Pfam" id="PF01128">
    <property type="entry name" value="IspD"/>
    <property type="match status" value="1"/>
</dbReference>
<feature type="region of interest" description="2-C-methyl-D-erythritol 2,4-cyclodiphosphate synthase" evidence="14">
    <location>
        <begin position="230"/>
        <end position="391"/>
    </location>
</feature>
<feature type="domain" description="2-C-methyl-D-erythritol 2,4-cyclodiphosphate synthase" evidence="15">
    <location>
        <begin position="229"/>
        <end position="382"/>
    </location>
</feature>
<feature type="site" description="Transition state stabilizer" evidence="14">
    <location>
        <position position="262"/>
    </location>
</feature>
<sequence length="391" mass="40883">MPSCLALIVAAGSGSRFGGDMPKQYLSLAGQPVLARTVAAFQNHPEVTAVRVVINPAHRDLYEEAVAGLDLLPPVAGGAARQDSVRNGLEAAAADGGYDLVLIHDAARPLVDAASISAVIKALAEVPAALAAASVSDTLKRADQDGAVAATVDRTALWRALTPQGFRFPDILKAHRDLAGQELTDDAAVAEKAGFPVRLVPTNPDNLKVTHAEDLARAEKIIMNDLGDVRVGHGYDVHKFTEGDHIVLCGLKVPHTHKLEGHSDADVGLHALTDAILGAISAGDIGSHFPPTDERWRGADSGKFLQHAASLVKAKGGAIAHCDITVICERPKVGPHREAMVARVADLLGIAPDRVSVKATTTEGLGFTGRREGIAAMATCTVRLPWPASKA</sequence>
<evidence type="ECO:0000313" key="17">
    <source>
        <dbReference type="Proteomes" id="UP000197153"/>
    </source>
</evidence>
<dbReference type="CDD" id="cd00554">
    <property type="entry name" value="MECDP_synthase"/>
    <property type="match status" value="1"/>
</dbReference>
<dbReference type="NCBIfam" id="TIGR00151">
    <property type="entry name" value="ispF"/>
    <property type="match status" value="1"/>
</dbReference>
<comment type="caution">
    <text evidence="14">Lacks conserved residue(s) required for the propagation of feature annotation.</text>
</comment>
<feature type="binding site" evidence="14">
    <location>
        <begin position="360"/>
        <end position="363"/>
    </location>
    <ligand>
        <name>4-CDP-2-C-methyl-D-erythritol 2-phosphate</name>
        <dbReference type="ChEBI" id="CHEBI:57919"/>
    </ligand>
</feature>
<comment type="similarity">
    <text evidence="14">In the N-terminal section; belongs to the IspD/TarI cytidylyltransferase family. IspD subfamily.</text>
</comment>
<evidence type="ECO:0000256" key="2">
    <source>
        <dbReference type="ARBA" id="ARBA00001282"/>
    </source>
</evidence>
<dbReference type="HAMAP" id="MF_00107">
    <property type="entry name" value="IspF"/>
    <property type="match status" value="1"/>
</dbReference>
<evidence type="ECO:0000256" key="1">
    <source>
        <dbReference type="ARBA" id="ARBA00000200"/>
    </source>
</evidence>
<comment type="similarity">
    <text evidence="6">Belongs to the IspF family.</text>
</comment>
<keyword evidence="17" id="KW-1185">Reference proteome</keyword>
<feature type="binding site" evidence="14">
    <location>
        <begin position="284"/>
        <end position="286"/>
    </location>
    <ligand>
        <name>4-CDP-2-C-methyl-D-erythritol 2-phosphate</name>
        <dbReference type="ChEBI" id="CHEBI:57919"/>
    </ligand>
</feature>
<feature type="site" description="Transition state stabilizer" evidence="14">
    <location>
        <position position="361"/>
    </location>
</feature>
<organism evidence="16 17">
    <name type="scientific">Nitrospirillum viridazoti CBAmc</name>
    <dbReference type="NCBI Taxonomy" id="1441467"/>
    <lineage>
        <taxon>Bacteria</taxon>
        <taxon>Pseudomonadati</taxon>
        <taxon>Pseudomonadota</taxon>
        <taxon>Alphaproteobacteria</taxon>
        <taxon>Rhodospirillales</taxon>
        <taxon>Azospirillaceae</taxon>
        <taxon>Nitrospirillum</taxon>
        <taxon>Nitrospirillum viridazoti</taxon>
    </lineage>
</organism>
<evidence type="ECO:0000259" key="15">
    <source>
        <dbReference type="Pfam" id="PF02542"/>
    </source>
</evidence>
<dbReference type="InterPro" id="IPR001228">
    <property type="entry name" value="IspD"/>
</dbReference>
<dbReference type="GO" id="GO:0046872">
    <property type="term" value="F:metal ion binding"/>
    <property type="evidence" value="ECO:0007669"/>
    <property type="project" value="UniProtKB-KW"/>
</dbReference>
<dbReference type="NCBIfam" id="TIGR00453">
    <property type="entry name" value="ispD"/>
    <property type="match status" value="1"/>
</dbReference>
<comment type="catalytic activity">
    <reaction evidence="1 14">
        <text>4-CDP-2-C-methyl-D-erythritol 2-phosphate = 2-C-methyl-D-erythritol 2,4-cyclic diphosphate + CMP</text>
        <dbReference type="Rhea" id="RHEA:23864"/>
        <dbReference type="ChEBI" id="CHEBI:57919"/>
        <dbReference type="ChEBI" id="CHEBI:58483"/>
        <dbReference type="ChEBI" id="CHEBI:60377"/>
        <dbReference type="EC" id="4.6.1.12"/>
    </reaction>
</comment>
<dbReference type="NCBIfam" id="NF006899">
    <property type="entry name" value="PRK09382.1"/>
    <property type="match status" value="1"/>
</dbReference>
<name>A0A248JR85_9PROT</name>
<keyword evidence="10 14" id="KW-0479">Metal-binding</keyword>
<dbReference type="EC" id="4.6.1.12" evidence="14"/>
<dbReference type="Gene3D" id="3.30.1330.50">
    <property type="entry name" value="2-C-methyl-D-erythritol 2,4-cyclodiphosphate synthase"/>
    <property type="match status" value="1"/>
</dbReference>
<protein>
    <recommendedName>
        <fullName evidence="14">Bifunctional enzyme IspD/IspF</fullName>
    </recommendedName>
    <domain>
        <recommendedName>
            <fullName evidence="14">2-C-methyl-D-erythritol 4-phosphate cytidylyltransferase</fullName>
            <ecNumber evidence="14">2.7.7.60</ecNumber>
        </recommendedName>
        <alternativeName>
            <fullName evidence="14">4-diphosphocytidyl-2C-methyl-D-erythritol synthase</fullName>
        </alternativeName>
        <alternativeName>
            <fullName evidence="14">MEP cytidylyltransferase</fullName>
            <shortName evidence="14">MCT</shortName>
        </alternativeName>
    </domain>
    <domain>
        <recommendedName>
            <fullName evidence="14">2-C-methyl-D-erythritol 2,4-cyclodiphosphate synthase</fullName>
            <shortName evidence="14">MECDP-synthase</shortName>
            <shortName evidence="14">MECPP-synthase</shortName>
            <shortName evidence="14">MECPS</shortName>
            <ecNumber evidence="14">4.6.1.12</ecNumber>
        </recommendedName>
    </domain>
</protein>
<comment type="similarity">
    <text evidence="7">Belongs to the IspD/TarI cytidylyltransferase family. IspD subfamily.</text>
</comment>
<evidence type="ECO:0000256" key="12">
    <source>
        <dbReference type="ARBA" id="ARBA00023239"/>
    </source>
</evidence>
<dbReference type="SUPFAM" id="SSF69765">
    <property type="entry name" value="IpsF-like"/>
    <property type="match status" value="1"/>
</dbReference>
<comment type="cofactor">
    <cofactor evidence="3 14">
        <name>a divalent metal cation</name>
        <dbReference type="ChEBI" id="CHEBI:60240"/>
    </cofactor>
</comment>
<dbReference type="InterPro" id="IPR020555">
    <property type="entry name" value="MECDP_synthase_CS"/>
</dbReference>
<feature type="binding site" evidence="14">
    <location>
        <position position="370"/>
    </location>
    <ligand>
        <name>4-CDP-2-C-methyl-D-erythritol 2-phosphate</name>
        <dbReference type="ChEBI" id="CHEBI:57919"/>
    </ligand>
</feature>
<proteinExistence type="inferred from homology"/>
<evidence type="ECO:0000256" key="7">
    <source>
        <dbReference type="ARBA" id="ARBA00009789"/>
    </source>
</evidence>
<evidence type="ECO:0000313" key="16">
    <source>
        <dbReference type="EMBL" id="ASG20724.1"/>
    </source>
</evidence>
<dbReference type="CDD" id="cd02516">
    <property type="entry name" value="CDP-ME_synthetase"/>
    <property type="match status" value="1"/>
</dbReference>
<dbReference type="InterPro" id="IPR026596">
    <property type="entry name" value="IspD/F"/>
</dbReference>
<dbReference type="EMBL" id="CP022110">
    <property type="protein sequence ID" value="ASG20724.1"/>
    <property type="molecule type" value="Genomic_DNA"/>
</dbReference>
<comment type="pathway">
    <text evidence="4 14">Isoprenoid biosynthesis; isopentenyl diphosphate biosynthesis via DXP pathway; isopentenyl diphosphate from 1-deoxy-D-xylulose 5-phosphate: step 4/6.</text>
</comment>
<feature type="region of interest" description="2-C-methyl-D-erythritol 4-phosphate cytidylyltransferase" evidence="14">
    <location>
        <begin position="1"/>
        <end position="229"/>
    </location>
</feature>
<dbReference type="Pfam" id="PF02542">
    <property type="entry name" value="YgbB"/>
    <property type="match status" value="1"/>
</dbReference>
<dbReference type="RefSeq" id="WP_088871554.1">
    <property type="nucleotide sequence ID" value="NZ_CP022110.1"/>
</dbReference>
<comment type="catalytic activity">
    <reaction evidence="2 14">
        <text>2-C-methyl-D-erythritol 4-phosphate + CTP + H(+) = 4-CDP-2-C-methyl-D-erythritol + diphosphate</text>
        <dbReference type="Rhea" id="RHEA:13429"/>
        <dbReference type="ChEBI" id="CHEBI:15378"/>
        <dbReference type="ChEBI" id="CHEBI:33019"/>
        <dbReference type="ChEBI" id="CHEBI:37563"/>
        <dbReference type="ChEBI" id="CHEBI:57823"/>
        <dbReference type="ChEBI" id="CHEBI:58262"/>
        <dbReference type="EC" id="2.7.7.60"/>
    </reaction>
</comment>
<keyword evidence="8 14" id="KW-0808">Transferase</keyword>
<gene>
    <name evidence="14 16" type="primary">ispDF</name>
    <name evidence="16" type="ORF">Y958_07825</name>
</gene>
<reference evidence="16 17" key="1">
    <citation type="submission" date="2017-06" db="EMBL/GenBank/DDBJ databases">
        <title>Complete genome sequence of Nitrospirillum amazonense strain CBAmC, an endophytic nitrogen-fixing and plant growth-promoting bacterium, isolated from sugarcane.</title>
        <authorList>
            <person name="Schwab S."/>
            <person name="dos Santos Teixeira K.R."/>
            <person name="Simoes Araujo J.L."/>
            <person name="Soares Vidal M."/>
            <person name="Borges de Freitas H.R."/>
            <person name="Rivello Crivelaro A.L."/>
            <person name="Bueno de Camargo Nunes A."/>
            <person name="dos Santos C.M."/>
            <person name="Palmeira da Silva Rosa D."/>
            <person name="da Silva Padilha D."/>
            <person name="da Silva E."/>
            <person name="Araujo Terra L."/>
            <person name="Soares Mendes V."/>
            <person name="Farinelli L."/>
            <person name="Magalhaes Cruz L."/>
            <person name="Baldani J.I."/>
        </authorList>
    </citation>
    <scope>NUCLEOTIDE SEQUENCE [LARGE SCALE GENOMIC DNA]</scope>
    <source>
        <strain evidence="16 17">CBAmC</strain>
    </source>
</reference>
<feature type="binding site" evidence="14">
    <location>
        <begin position="262"/>
        <end position="263"/>
    </location>
    <ligand>
        <name>4-CDP-2-C-methyl-D-erythritol 2-phosphate</name>
        <dbReference type="ChEBI" id="CHEBI:57919"/>
    </ligand>
</feature>
<evidence type="ECO:0000256" key="6">
    <source>
        <dbReference type="ARBA" id="ARBA00008480"/>
    </source>
</evidence>
<dbReference type="InterPro" id="IPR029044">
    <property type="entry name" value="Nucleotide-diphossugar_trans"/>
</dbReference>
<dbReference type="HAMAP" id="MF_00108">
    <property type="entry name" value="IspD"/>
    <property type="match status" value="1"/>
</dbReference>
<feature type="site" description="Transition state stabilizer" evidence="14">
    <location>
        <position position="23"/>
    </location>
</feature>
<evidence type="ECO:0000256" key="14">
    <source>
        <dbReference type="HAMAP-Rule" id="MF_01520"/>
    </source>
</evidence>
<dbReference type="InterPro" id="IPR003526">
    <property type="entry name" value="MECDP_synthase"/>
</dbReference>
<dbReference type="GO" id="GO:0019288">
    <property type="term" value="P:isopentenyl diphosphate biosynthetic process, methylerythritol 4-phosphate pathway"/>
    <property type="evidence" value="ECO:0007669"/>
    <property type="project" value="UniProtKB-UniRule"/>
</dbReference>
<evidence type="ECO:0000256" key="4">
    <source>
        <dbReference type="ARBA" id="ARBA00004709"/>
    </source>
</evidence>
<comment type="pathway">
    <text evidence="5 14">Isoprenoid biosynthesis; isopentenyl diphosphate biosynthesis via DXP pathway; isopentenyl diphosphate from 1-deoxy-D-xylulose 5-phosphate: step 2/6.</text>
</comment>
<feature type="binding site" evidence="14">
    <location>
        <position position="238"/>
    </location>
    <ligand>
        <name>a divalent metal cation</name>
        <dbReference type="ChEBI" id="CHEBI:60240"/>
    </ligand>
</feature>
<keyword evidence="11 14" id="KW-0414">Isoprene biosynthesis</keyword>
<evidence type="ECO:0000256" key="5">
    <source>
        <dbReference type="ARBA" id="ARBA00004787"/>
    </source>
</evidence>
<dbReference type="InterPro" id="IPR036571">
    <property type="entry name" value="MECDP_synthase_sf"/>
</dbReference>
<evidence type="ECO:0000256" key="8">
    <source>
        <dbReference type="ARBA" id="ARBA00022679"/>
    </source>
</evidence>
<comment type="similarity">
    <text evidence="14">In the C-terminal section; belongs to the IspF family.</text>
</comment>
<dbReference type="Gene3D" id="3.90.550.10">
    <property type="entry name" value="Spore Coat Polysaccharide Biosynthesis Protein SpsA, Chain A"/>
    <property type="match status" value="1"/>
</dbReference>
<accession>A0A248JR85</accession>
<dbReference type="SUPFAM" id="SSF53448">
    <property type="entry name" value="Nucleotide-diphospho-sugar transferases"/>
    <property type="match status" value="1"/>
</dbReference>
<keyword evidence="12 14" id="KW-0456">Lyase</keyword>
<dbReference type="GO" id="GO:0016114">
    <property type="term" value="P:terpenoid biosynthetic process"/>
    <property type="evidence" value="ECO:0007669"/>
    <property type="project" value="InterPro"/>
</dbReference>
<evidence type="ECO:0000256" key="11">
    <source>
        <dbReference type="ARBA" id="ARBA00023229"/>
    </source>
</evidence>
<evidence type="ECO:0000256" key="9">
    <source>
        <dbReference type="ARBA" id="ARBA00022695"/>
    </source>
</evidence>
<feature type="binding site" evidence="14">
    <location>
        <position position="367"/>
    </location>
    <ligand>
        <name>4-CDP-2-C-methyl-D-erythritol 2-phosphate</name>
        <dbReference type="ChEBI" id="CHEBI:57919"/>
    </ligand>
</feature>
<dbReference type="InterPro" id="IPR034683">
    <property type="entry name" value="IspD/TarI"/>
</dbReference>
<feature type="site" description="Positions MEP for the nucleophilic attack" evidence="14">
    <location>
        <position position="154"/>
    </location>
</feature>
<feature type="site" description="Transition state stabilizer" evidence="14">
    <location>
        <position position="16"/>
    </location>
</feature>
<dbReference type="KEGG" id="nao:Y958_07825"/>
<dbReference type="AlphaFoldDB" id="A0A248JR85"/>
<feature type="site" description="Positions MEP for the nucleophilic attack" evidence="14">
    <location>
        <position position="208"/>
    </location>
</feature>
<comment type="function">
    <text evidence="14">Bifunctional enzyme that catalyzes the formation of 4-diphosphocytidyl-2-C-methyl-D-erythritol from CTP and 2-C-methyl-D-erythritol 4-phosphate (MEP) (IspD), and catalyzes the conversion of 4-diphosphocytidyl-2-C-methyl-D-erythritol 2-phosphate (CDP-ME2P) to 2-C-methyl-D-erythritol 2,4-cyclodiphosphate (ME-CPP) with a corresponding release of cytidine 5-monophosphate (CMP) (IspF).</text>
</comment>
<keyword evidence="9 14" id="KW-0548">Nucleotidyltransferase</keyword>
<dbReference type="InterPro" id="IPR018294">
    <property type="entry name" value="ISPD_synthase_CS"/>
</dbReference>
<dbReference type="PANTHER" id="PTHR43181">
    <property type="entry name" value="2-C-METHYL-D-ERYTHRITOL 2,4-CYCLODIPHOSPHATE SYNTHASE, CHLOROPLASTIC"/>
    <property type="match status" value="1"/>
</dbReference>
<evidence type="ECO:0000256" key="13">
    <source>
        <dbReference type="ARBA" id="ARBA00023268"/>
    </source>
</evidence>
<dbReference type="PROSITE" id="PS01295">
    <property type="entry name" value="ISPD"/>
    <property type="match status" value="1"/>
</dbReference>
<feature type="binding site" evidence="14">
    <location>
        <position position="270"/>
    </location>
    <ligand>
        <name>a divalent metal cation</name>
        <dbReference type="ChEBI" id="CHEBI:60240"/>
    </ligand>
</feature>
<feature type="binding site" evidence="14">
    <location>
        <begin position="236"/>
        <end position="238"/>
    </location>
    <ligand>
        <name>4-CDP-2-C-methyl-D-erythritol 2-phosphate</name>
        <dbReference type="ChEBI" id="CHEBI:57919"/>
    </ligand>
</feature>
<keyword evidence="13 14" id="KW-0511">Multifunctional enzyme</keyword>
<evidence type="ECO:0000256" key="3">
    <source>
        <dbReference type="ARBA" id="ARBA00001968"/>
    </source>
</evidence>
<feature type="binding site" evidence="14">
    <location>
        <position position="236"/>
    </location>
    <ligand>
        <name>a divalent metal cation</name>
        <dbReference type="ChEBI" id="CHEBI:60240"/>
    </ligand>
</feature>
<dbReference type="PANTHER" id="PTHR43181:SF1">
    <property type="entry name" value="2-C-METHYL-D-ERYTHRITOL 2,4-CYCLODIPHOSPHATE SYNTHASE, CHLOROPLASTIC"/>
    <property type="match status" value="1"/>
</dbReference>
<dbReference type="HAMAP" id="MF_01520">
    <property type="entry name" value="IspDF"/>
    <property type="match status" value="1"/>
</dbReference>
<dbReference type="GO" id="GO:0050518">
    <property type="term" value="F:2-C-methyl-D-erythritol 4-phosphate cytidylyltransferase activity"/>
    <property type="evidence" value="ECO:0007669"/>
    <property type="project" value="UniProtKB-UniRule"/>
</dbReference>